<dbReference type="Proteomes" id="UP001146793">
    <property type="component" value="Unassembled WGS sequence"/>
</dbReference>
<comment type="caution">
    <text evidence="1">The sequence shown here is derived from an EMBL/GenBank/DDBJ whole genome shotgun (WGS) entry which is preliminary data.</text>
</comment>
<dbReference type="PANTHER" id="PTHR33704:SF1">
    <property type="entry name" value="PROTEIN HEAT INTOLERANT 4-RELATED"/>
    <property type="match status" value="1"/>
</dbReference>
<dbReference type="GO" id="GO:1900034">
    <property type="term" value="P:regulation of cellular response to heat"/>
    <property type="evidence" value="ECO:0007669"/>
    <property type="project" value="InterPro"/>
</dbReference>
<accession>A0AAV7ZYD4</accession>
<protein>
    <submittedName>
        <fullName evidence="1">Protein heat intolerant 4-related</fullName>
    </submittedName>
</protein>
<sequence length="298" mass="35971">MFSDFIWENIFFLGTELDDYQKIFEIDWDFSHLIDAFSEEGFLFERKIFLFGQTEPQQCKHNGKLETIIIPTIIAVECAEEPSLKVRVESVQMKQNDRQELSLKRMKLSWVPFYLGSRPNFKRVQRINNHGYYLNCSLRATQLKRIAKNKLLSYTYAIPYIQEELIGKRAEIDKTVLVDFEWKEKQYKFDFRWDDIVFEYLAEDICSDLKLELCDELAKIIVDNAKKAMEETKNIKREEVKQRREKFSQLPTKYVDNFKKLKCYKFYPLNQDPEIEMWKSPYINRYYPNGEIHNRKNF</sequence>
<evidence type="ECO:0000313" key="2">
    <source>
        <dbReference type="EMBL" id="KAJ6242884.1"/>
    </source>
</evidence>
<dbReference type="EMBL" id="JAOAOG010000173">
    <property type="protein sequence ID" value="KAJ6242884.1"/>
    <property type="molecule type" value="Genomic_DNA"/>
</dbReference>
<name>A0AAV7ZYD4_9EUKA</name>
<proteinExistence type="predicted"/>
<keyword evidence="4" id="KW-1185">Reference proteome</keyword>
<evidence type="ECO:0000313" key="4">
    <source>
        <dbReference type="Proteomes" id="UP001150062"/>
    </source>
</evidence>
<reference evidence="2" key="1">
    <citation type="submission" date="2022-08" db="EMBL/GenBank/DDBJ databases">
        <title>Novel sulfate-reducing endosymbionts in the free-living metamonad Anaeramoeba.</title>
        <authorList>
            <person name="Jerlstrom-Hultqvist J."/>
            <person name="Cepicka I."/>
            <person name="Gallot-Lavallee L."/>
            <person name="Salas-Leiva D."/>
            <person name="Curtis B.A."/>
            <person name="Zahonova K."/>
            <person name="Pipaliya S."/>
            <person name="Dacks J."/>
            <person name="Roger A.J."/>
        </authorList>
    </citation>
    <scope>NUCLEOTIDE SEQUENCE</scope>
    <source>
        <strain evidence="2">Schooner1</strain>
    </source>
</reference>
<dbReference type="Proteomes" id="UP001150062">
    <property type="component" value="Unassembled WGS sequence"/>
</dbReference>
<dbReference type="InterPro" id="IPR039313">
    <property type="entry name" value="HIT4"/>
</dbReference>
<evidence type="ECO:0000313" key="3">
    <source>
        <dbReference type="Proteomes" id="UP001146793"/>
    </source>
</evidence>
<evidence type="ECO:0000313" key="1">
    <source>
        <dbReference type="EMBL" id="KAJ3445612.1"/>
    </source>
</evidence>
<organism evidence="1 3">
    <name type="scientific">Anaeramoeba flamelloides</name>
    <dbReference type="NCBI Taxonomy" id="1746091"/>
    <lineage>
        <taxon>Eukaryota</taxon>
        <taxon>Metamonada</taxon>
        <taxon>Anaeramoebidae</taxon>
        <taxon>Anaeramoeba</taxon>
    </lineage>
</organism>
<reference evidence="1" key="2">
    <citation type="submission" date="2022-08" db="EMBL/GenBank/DDBJ databases">
        <title>Novel sulphate-reducing endosymbionts in the free-living metamonad Anaeramoeba.</title>
        <authorList>
            <person name="Jerlstrom-Hultqvist J."/>
            <person name="Cepicka I."/>
            <person name="Gallot-Lavallee L."/>
            <person name="Salas-Leiva D."/>
            <person name="Curtis B.A."/>
            <person name="Zahonova K."/>
            <person name="Pipaliya S."/>
            <person name="Dacks J."/>
            <person name="Roger A.J."/>
        </authorList>
    </citation>
    <scope>NUCLEOTIDE SEQUENCE</scope>
    <source>
        <strain evidence="1">Busselton2</strain>
    </source>
</reference>
<dbReference type="PANTHER" id="PTHR33704">
    <property type="entry name" value="PROTEIN HEAT INTOLERANT 4-RELATED"/>
    <property type="match status" value="1"/>
</dbReference>
<dbReference type="AlphaFoldDB" id="A0AAV7ZYD4"/>
<gene>
    <name evidence="1" type="ORF">M0812_11498</name>
    <name evidence="2" type="ORF">M0813_02734</name>
</gene>
<dbReference type="EMBL" id="JANTQA010000023">
    <property type="protein sequence ID" value="KAJ3445612.1"/>
    <property type="molecule type" value="Genomic_DNA"/>
</dbReference>